<dbReference type="PANTHER" id="PTHR33050">
    <property type="entry name" value="REVERSE TRANSCRIPTASE DOMAIN-CONTAINING PROTEIN"/>
    <property type="match status" value="1"/>
</dbReference>
<name>A0A9P7BLF7_RHIOR</name>
<reference evidence="2" key="1">
    <citation type="journal article" date="2020" name="Microb. Genom.">
        <title>Genetic diversity of clinical and environmental Mucorales isolates obtained from an investigation of mucormycosis cases among solid organ transplant recipients.</title>
        <authorList>
            <person name="Nguyen M.H."/>
            <person name="Kaul D."/>
            <person name="Muto C."/>
            <person name="Cheng S.J."/>
            <person name="Richter R.A."/>
            <person name="Bruno V.M."/>
            <person name="Liu G."/>
            <person name="Beyhan S."/>
            <person name="Sundermann A.J."/>
            <person name="Mounaud S."/>
            <person name="Pasculle A.W."/>
            <person name="Nierman W.C."/>
            <person name="Driscoll E."/>
            <person name="Cumbie R."/>
            <person name="Clancy C.J."/>
            <person name="Dupont C.L."/>
        </authorList>
    </citation>
    <scope>NUCLEOTIDE SEQUENCE</scope>
    <source>
        <strain evidence="2">GL11</strain>
    </source>
</reference>
<keyword evidence="3" id="KW-1185">Reference proteome</keyword>
<dbReference type="PANTHER" id="PTHR33050:SF7">
    <property type="entry name" value="RIBONUCLEASE H"/>
    <property type="match status" value="1"/>
</dbReference>
<organism evidence="2 3">
    <name type="scientific">Rhizopus oryzae</name>
    <name type="common">Mucormycosis agent</name>
    <name type="synonym">Rhizopus arrhizus var. delemar</name>
    <dbReference type="NCBI Taxonomy" id="64495"/>
    <lineage>
        <taxon>Eukaryota</taxon>
        <taxon>Fungi</taxon>
        <taxon>Fungi incertae sedis</taxon>
        <taxon>Mucoromycota</taxon>
        <taxon>Mucoromycotina</taxon>
        <taxon>Mucoromycetes</taxon>
        <taxon>Mucorales</taxon>
        <taxon>Mucorineae</taxon>
        <taxon>Rhizopodaceae</taxon>
        <taxon>Rhizopus</taxon>
    </lineage>
</organism>
<feature type="region of interest" description="Disordered" evidence="1">
    <location>
        <begin position="228"/>
        <end position="268"/>
    </location>
</feature>
<sequence length="418" mass="47159">MPTFRFELGTKDFHQTNALRRRTTSRPRNTFDILPRRHLHLREIEDQDDGNDKSECDRTEQGSRISRIQDKLQGDEDFPPTNQAGLLGKITSVIPAIAEALLHIRHIQQDLARSLQLAHHRWDQPCQLSAKSLMEIQWWKQNLMQKNGLPIHQIQLSQTALTVHVDASDTGWGVHRQVVSKAGYLTEKEKACSINVRELTAIYYALLLHVRNSRVKEINLHTDNMTALNNTDTGPTQSTPAECLLPSCGGSEEHGSRHPQSSQTTSVRVIHSKSLLQPSEGQMGKTMEDRCLCGLTQQSTQKILEHEQRPVCQQDRCLSTNLDQKRPLYVPSVEADSANFAKTQIRQNQGSDAGNTSMDKSILVPNATQDETPQRANNLEDKPMESYRVALINNKRKGLGMSDQLIVYLNKANRPSTT</sequence>
<feature type="compositionally biased region" description="Polar residues" evidence="1">
    <location>
        <begin position="228"/>
        <end position="240"/>
    </location>
</feature>
<gene>
    <name evidence="2" type="ORF">G6F64_012215</name>
</gene>
<dbReference type="Proteomes" id="UP000716291">
    <property type="component" value="Unassembled WGS sequence"/>
</dbReference>
<evidence type="ECO:0000313" key="3">
    <source>
        <dbReference type="Proteomes" id="UP000716291"/>
    </source>
</evidence>
<proteinExistence type="predicted"/>
<dbReference type="InterPro" id="IPR043502">
    <property type="entry name" value="DNA/RNA_pol_sf"/>
</dbReference>
<accession>A0A9P7BLF7</accession>
<evidence type="ECO:0000313" key="2">
    <source>
        <dbReference type="EMBL" id="KAG1300972.1"/>
    </source>
</evidence>
<comment type="caution">
    <text evidence="2">The sequence shown here is derived from an EMBL/GenBank/DDBJ whole genome shotgun (WGS) entry which is preliminary data.</text>
</comment>
<dbReference type="InterPro" id="IPR052055">
    <property type="entry name" value="Hepadnavirus_pol/RT"/>
</dbReference>
<dbReference type="SUPFAM" id="SSF56672">
    <property type="entry name" value="DNA/RNA polymerases"/>
    <property type="match status" value="1"/>
</dbReference>
<feature type="compositionally biased region" description="Polar residues" evidence="1">
    <location>
        <begin position="258"/>
        <end position="267"/>
    </location>
</feature>
<evidence type="ECO:0000256" key="1">
    <source>
        <dbReference type="SAM" id="MobiDB-lite"/>
    </source>
</evidence>
<dbReference type="EMBL" id="JAANQT010003530">
    <property type="protein sequence ID" value="KAG1300972.1"/>
    <property type="molecule type" value="Genomic_DNA"/>
</dbReference>
<protein>
    <submittedName>
        <fullName evidence="2">Uncharacterized protein</fullName>
    </submittedName>
</protein>
<feature type="region of interest" description="Disordered" evidence="1">
    <location>
        <begin position="42"/>
        <end position="64"/>
    </location>
</feature>
<feature type="compositionally biased region" description="Basic and acidic residues" evidence="1">
    <location>
        <begin position="50"/>
        <end position="64"/>
    </location>
</feature>
<dbReference type="AlphaFoldDB" id="A0A9P7BLF7"/>